<dbReference type="EMBL" id="NEVH01011891">
    <property type="protein sequence ID" value="PNF31221.1"/>
    <property type="molecule type" value="Genomic_DNA"/>
</dbReference>
<keyword evidence="3" id="KW-1185">Reference proteome</keyword>
<dbReference type="Proteomes" id="UP000235965">
    <property type="component" value="Unassembled WGS sequence"/>
</dbReference>
<protein>
    <recommendedName>
        <fullName evidence="4">Protein phosphatase 1 regulatory subunit 15A/B C-terminal domain-containing protein</fullName>
    </recommendedName>
</protein>
<gene>
    <name evidence="2" type="ORF">B7P43_G14082</name>
</gene>
<reference evidence="2 3" key="1">
    <citation type="submission" date="2017-12" db="EMBL/GenBank/DDBJ databases">
        <title>Hemimetabolous genomes reveal molecular basis of termite eusociality.</title>
        <authorList>
            <person name="Harrison M.C."/>
            <person name="Jongepier E."/>
            <person name="Robertson H.M."/>
            <person name="Arning N."/>
            <person name="Bitard-Feildel T."/>
            <person name="Chao H."/>
            <person name="Childers C.P."/>
            <person name="Dinh H."/>
            <person name="Doddapaneni H."/>
            <person name="Dugan S."/>
            <person name="Gowin J."/>
            <person name="Greiner C."/>
            <person name="Han Y."/>
            <person name="Hu H."/>
            <person name="Hughes D.S.T."/>
            <person name="Huylmans A.-K."/>
            <person name="Kemena C."/>
            <person name="Kremer L.P.M."/>
            <person name="Lee S.L."/>
            <person name="Lopez-Ezquerra A."/>
            <person name="Mallet L."/>
            <person name="Monroy-Kuhn J.M."/>
            <person name="Moser A."/>
            <person name="Murali S.C."/>
            <person name="Muzny D.M."/>
            <person name="Otani S."/>
            <person name="Piulachs M.-D."/>
            <person name="Poelchau M."/>
            <person name="Qu J."/>
            <person name="Schaub F."/>
            <person name="Wada-Katsumata A."/>
            <person name="Worley K.C."/>
            <person name="Xie Q."/>
            <person name="Ylla G."/>
            <person name="Poulsen M."/>
            <person name="Gibbs R.A."/>
            <person name="Schal C."/>
            <person name="Richards S."/>
            <person name="Belles X."/>
            <person name="Korb J."/>
            <person name="Bornberg-Bauer E."/>
        </authorList>
    </citation>
    <scope>NUCLEOTIDE SEQUENCE [LARGE SCALE GENOMIC DNA]</scope>
    <source>
        <tissue evidence="2">Whole body</tissue>
    </source>
</reference>
<feature type="compositionally biased region" description="Acidic residues" evidence="1">
    <location>
        <begin position="531"/>
        <end position="547"/>
    </location>
</feature>
<feature type="compositionally biased region" description="Low complexity" evidence="1">
    <location>
        <begin position="482"/>
        <end position="491"/>
    </location>
</feature>
<dbReference type="PANTHER" id="PTHR16489:SF12">
    <property type="entry name" value="GH11727P"/>
    <property type="match status" value="1"/>
</dbReference>
<sequence length="660" mass="73604">MLLGFHVTLENKQRYILSETFKGNLDLELLLQTMDIPGIEICAEDLLSYRTSMHRLSDTGIHKSVIPFVELTGHKLEEPLVHSFGMAELQLTKHFNLTGKLHSFTSDRRNCMRHESFLPPKGIYSQKFPAVSLSQLVGGFVGSKSQLGSSSRESCQIWDIIFRKLSEFCCAPQPVCCSLFANKNSPTCYNFGNSLHRKIQGPFSQGSVSTLGGSHVIEEDIASPLQDMIIGTLPHPKTVSCNSIRWSSKSAPSVISSSLWNGNKFCPPSDVLKQSYAEVAKSFSVAQQSKQQCSRAPTMKRRNSSSRCGNMLRNSVRQFVCTYHHDSSGKGHKLAVGCTKKSNYSKYKAVNLEQVNKTTENNRDICKSNFERINSGRNIQDMKQDSLRTVSKKVDMDCSQVMYDASTGDSSNCENIRKDKRTKSCTVIKCSSSKGGDMDACTVFTNEVDGGSISVVVCASGKVQTSTSSPESHHCSEESSPRNRSSSDCSTDSDDSFVVFESGVDSDPVTVVLVSDSELSEDETINHLSNDDSDDDYDYDDDDDDDDCDVEKVESDDTETVTGLEEINARWQRGYSKYSGCEKKPVKVHFACDTSLMTVHPMVKWNHAYHEARCGPWEQMARDRVRFMARIKQMEPVLAAVFSAEHRQCVWSKRMTEESP</sequence>
<evidence type="ECO:0008006" key="4">
    <source>
        <dbReference type="Google" id="ProtNLM"/>
    </source>
</evidence>
<dbReference type="AlphaFoldDB" id="A0A2J7QRK2"/>
<dbReference type="GO" id="GO:0005783">
    <property type="term" value="C:endoplasmic reticulum"/>
    <property type="evidence" value="ECO:0007669"/>
    <property type="project" value="TreeGrafter"/>
</dbReference>
<proteinExistence type="predicted"/>
<feature type="region of interest" description="Disordered" evidence="1">
    <location>
        <begin position="463"/>
        <end position="491"/>
    </location>
</feature>
<evidence type="ECO:0000313" key="2">
    <source>
        <dbReference type="EMBL" id="PNF31221.1"/>
    </source>
</evidence>
<evidence type="ECO:0000256" key="1">
    <source>
        <dbReference type="SAM" id="MobiDB-lite"/>
    </source>
</evidence>
<organism evidence="2 3">
    <name type="scientific">Cryptotermes secundus</name>
    <dbReference type="NCBI Taxonomy" id="105785"/>
    <lineage>
        <taxon>Eukaryota</taxon>
        <taxon>Metazoa</taxon>
        <taxon>Ecdysozoa</taxon>
        <taxon>Arthropoda</taxon>
        <taxon>Hexapoda</taxon>
        <taxon>Insecta</taxon>
        <taxon>Pterygota</taxon>
        <taxon>Neoptera</taxon>
        <taxon>Polyneoptera</taxon>
        <taxon>Dictyoptera</taxon>
        <taxon>Blattodea</taxon>
        <taxon>Blattoidea</taxon>
        <taxon>Termitoidae</taxon>
        <taxon>Kalotermitidae</taxon>
        <taxon>Cryptotermitinae</taxon>
        <taxon>Cryptotermes</taxon>
    </lineage>
</organism>
<comment type="caution">
    <text evidence="2">The sequence shown here is derived from an EMBL/GenBank/DDBJ whole genome shotgun (WGS) entry which is preliminary data.</text>
</comment>
<dbReference type="STRING" id="105785.A0A2J7QRK2"/>
<dbReference type="GO" id="GO:0019888">
    <property type="term" value="F:protein phosphatase regulator activity"/>
    <property type="evidence" value="ECO:0007669"/>
    <property type="project" value="TreeGrafter"/>
</dbReference>
<evidence type="ECO:0000313" key="3">
    <source>
        <dbReference type="Proteomes" id="UP000235965"/>
    </source>
</evidence>
<dbReference type="OrthoDB" id="5976067at2759"/>
<dbReference type="InterPro" id="IPR051254">
    <property type="entry name" value="PPP1R15"/>
</dbReference>
<accession>A0A2J7QRK2</accession>
<feature type="compositionally biased region" description="Basic and acidic residues" evidence="1">
    <location>
        <begin position="471"/>
        <end position="481"/>
    </location>
</feature>
<dbReference type="PANTHER" id="PTHR16489">
    <property type="entry name" value="GH11727P"/>
    <property type="match status" value="1"/>
</dbReference>
<name>A0A2J7QRK2_9NEOP</name>
<dbReference type="GO" id="GO:0000164">
    <property type="term" value="C:protein phosphatase type 1 complex"/>
    <property type="evidence" value="ECO:0007669"/>
    <property type="project" value="TreeGrafter"/>
</dbReference>
<dbReference type="GO" id="GO:0034976">
    <property type="term" value="P:response to endoplasmic reticulum stress"/>
    <property type="evidence" value="ECO:0007669"/>
    <property type="project" value="TreeGrafter"/>
</dbReference>
<dbReference type="InParanoid" id="A0A2J7QRK2"/>
<feature type="region of interest" description="Disordered" evidence="1">
    <location>
        <begin position="516"/>
        <end position="547"/>
    </location>
</feature>